<evidence type="ECO:0000313" key="7">
    <source>
        <dbReference type="Proteomes" id="UP000277766"/>
    </source>
</evidence>
<name>A0A3S0IDP2_9DEIO</name>
<feature type="domain" description="Ketoreductase" evidence="5">
    <location>
        <begin position="31"/>
        <end position="200"/>
    </location>
</feature>
<organism evidence="6 7">
    <name type="scientific">Deinococcus radiophilus</name>
    <dbReference type="NCBI Taxonomy" id="32062"/>
    <lineage>
        <taxon>Bacteria</taxon>
        <taxon>Thermotogati</taxon>
        <taxon>Deinococcota</taxon>
        <taxon>Deinococci</taxon>
        <taxon>Deinococcales</taxon>
        <taxon>Deinococcaceae</taxon>
        <taxon>Deinococcus</taxon>
    </lineage>
</organism>
<dbReference type="OrthoDB" id="151996at2"/>
<dbReference type="InterPro" id="IPR036291">
    <property type="entry name" value="NAD(P)-bd_dom_sf"/>
</dbReference>
<keyword evidence="7" id="KW-1185">Reference proteome</keyword>
<dbReference type="AlphaFoldDB" id="A0A3S0IDP2"/>
<dbReference type="Pfam" id="PF00106">
    <property type="entry name" value="adh_short"/>
    <property type="match status" value="1"/>
</dbReference>
<comment type="caution">
    <text evidence="6">The sequence shown here is derived from an EMBL/GenBank/DDBJ whole genome shotgun (WGS) entry which is preliminary data.</text>
</comment>
<dbReference type="GO" id="GO:0016491">
    <property type="term" value="F:oxidoreductase activity"/>
    <property type="evidence" value="ECO:0007669"/>
    <property type="project" value="UniProtKB-KW"/>
</dbReference>
<evidence type="ECO:0000256" key="3">
    <source>
        <dbReference type="RuleBase" id="RU000363"/>
    </source>
</evidence>
<dbReference type="PANTHER" id="PTHR44196:SF1">
    <property type="entry name" value="DEHYDROGENASE_REDUCTASE SDR FAMILY MEMBER 7B"/>
    <property type="match status" value="1"/>
</dbReference>
<evidence type="ECO:0000256" key="1">
    <source>
        <dbReference type="ARBA" id="ARBA00006484"/>
    </source>
</evidence>
<dbReference type="InterPro" id="IPR057326">
    <property type="entry name" value="KR_dom"/>
</dbReference>
<dbReference type="Gene3D" id="3.40.50.720">
    <property type="entry name" value="NAD(P)-binding Rossmann-like Domain"/>
    <property type="match status" value="1"/>
</dbReference>
<dbReference type="PRINTS" id="PR00081">
    <property type="entry name" value="GDHRDH"/>
</dbReference>
<proteinExistence type="inferred from homology"/>
<dbReference type="InterPro" id="IPR002347">
    <property type="entry name" value="SDR_fam"/>
</dbReference>
<gene>
    <name evidence="6" type="ORF">EJ104_01910</name>
</gene>
<comment type="similarity">
    <text evidence="1 3">Belongs to the short-chain dehydrogenases/reductases (SDR) family.</text>
</comment>
<dbReference type="GO" id="GO:0016020">
    <property type="term" value="C:membrane"/>
    <property type="evidence" value="ECO:0007669"/>
    <property type="project" value="TreeGrafter"/>
</dbReference>
<dbReference type="SUPFAM" id="SSF51735">
    <property type="entry name" value="NAD(P)-binding Rossmann-fold domains"/>
    <property type="match status" value="1"/>
</dbReference>
<evidence type="ECO:0000313" key="6">
    <source>
        <dbReference type="EMBL" id="RTR30287.1"/>
    </source>
</evidence>
<accession>A0A3S0IDP2</accession>
<dbReference type="RefSeq" id="WP_126351068.1">
    <property type="nucleotide sequence ID" value="NZ_CP086380.1"/>
</dbReference>
<sequence>MRLPKRLLLLGLGAAIAARHQFIPRYDLTGKSVLITGGSRGLGLALAREFAARGARLTLLARSGDDLERAAAGLREQGAAVTTFAGDVTQQDDLEGAIQQALREYGALDVVVNNAGIIQTGPVQDMTEDDWREIMEVNAFAPLRLIRAAYPQLKTAGGRVLIVSSVGGKVAVPHLGPYSMSKFASAGLGAALNAELARDGISVTTVLPALMQTGSPKNAVIKGDFEKEYAWFATLDNTPLVSMPADTAARQMVDALVRGDAETMIGLPALALKYAQALAPQLTADLMGLTNRLLPGPTGKDERRLGAEAETELTRNNPIKRAAEERFNQDG</sequence>
<reference evidence="6 7" key="1">
    <citation type="submission" date="2018-12" db="EMBL/GenBank/DDBJ databases">
        <title>Deinococcus radiophilus ATCC 27603 genome sequencing and assembly.</title>
        <authorList>
            <person name="Maclea K.S."/>
            <person name="Maynard C.R."/>
        </authorList>
    </citation>
    <scope>NUCLEOTIDE SEQUENCE [LARGE SCALE GENOMIC DNA]</scope>
    <source>
        <strain evidence="6 7">ATCC 27603</strain>
    </source>
</reference>
<dbReference type="PRINTS" id="PR00080">
    <property type="entry name" value="SDRFAMILY"/>
</dbReference>
<dbReference type="PANTHER" id="PTHR44196">
    <property type="entry name" value="DEHYDROGENASE/REDUCTASE SDR FAMILY MEMBER 7B"/>
    <property type="match status" value="1"/>
</dbReference>
<feature type="compositionally biased region" description="Basic and acidic residues" evidence="4">
    <location>
        <begin position="321"/>
        <end position="331"/>
    </location>
</feature>
<feature type="region of interest" description="Disordered" evidence="4">
    <location>
        <begin position="294"/>
        <end position="331"/>
    </location>
</feature>
<keyword evidence="2" id="KW-0560">Oxidoreductase</keyword>
<protein>
    <submittedName>
        <fullName evidence="6">SDR family NAD(P)-dependent oxidoreductase</fullName>
    </submittedName>
</protein>
<evidence type="ECO:0000256" key="4">
    <source>
        <dbReference type="SAM" id="MobiDB-lite"/>
    </source>
</evidence>
<evidence type="ECO:0000259" key="5">
    <source>
        <dbReference type="SMART" id="SM00822"/>
    </source>
</evidence>
<dbReference type="SMART" id="SM00822">
    <property type="entry name" value="PKS_KR"/>
    <property type="match status" value="1"/>
</dbReference>
<dbReference type="Proteomes" id="UP000277766">
    <property type="component" value="Unassembled WGS sequence"/>
</dbReference>
<evidence type="ECO:0000256" key="2">
    <source>
        <dbReference type="ARBA" id="ARBA00023002"/>
    </source>
</evidence>
<dbReference type="EMBL" id="RXPE01000002">
    <property type="protein sequence ID" value="RTR30287.1"/>
    <property type="molecule type" value="Genomic_DNA"/>
</dbReference>